<name>A0A0G3X811_9SPHN</name>
<dbReference type="PANTHER" id="PTHR36503">
    <property type="entry name" value="BLR2520 PROTEIN"/>
    <property type="match status" value="1"/>
</dbReference>
<dbReference type="KEGG" id="amx:AM2010_1263"/>
<gene>
    <name evidence="2" type="ORF">AM2010_1263</name>
</gene>
<evidence type="ECO:0000259" key="1">
    <source>
        <dbReference type="PROSITE" id="PS51819"/>
    </source>
</evidence>
<dbReference type="InterPro" id="IPR037523">
    <property type="entry name" value="VOC_core"/>
</dbReference>
<keyword evidence="3" id="KW-1185">Reference proteome</keyword>
<dbReference type="Gene3D" id="3.10.180.10">
    <property type="entry name" value="2,3-Dihydroxybiphenyl 1,2-Dioxygenase, domain 1"/>
    <property type="match status" value="1"/>
</dbReference>
<dbReference type="InterPro" id="IPR029068">
    <property type="entry name" value="Glyas_Bleomycin-R_OHBP_Dase"/>
</dbReference>
<evidence type="ECO:0000313" key="2">
    <source>
        <dbReference type="EMBL" id="AKM07337.1"/>
    </source>
</evidence>
<dbReference type="PANTHER" id="PTHR36503:SF1">
    <property type="entry name" value="BLR2520 PROTEIN"/>
    <property type="match status" value="1"/>
</dbReference>
<dbReference type="PROSITE" id="PS51819">
    <property type="entry name" value="VOC"/>
    <property type="match status" value="1"/>
</dbReference>
<dbReference type="EMBL" id="CP011805">
    <property type="protein sequence ID" value="AKM07337.1"/>
    <property type="molecule type" value="Genomic_DNA"/>
</dbReference>
<accession>A0A0G3X811</accession>
<dbReference type="InterPro" id="IPR004360">
    <property type="entry name" value="Glyas_Fos-R_dOase_dom"/>
</dbReference>
<dbReference type="Pfam" id="PF00903">
    <property type="entry name" value="Glyoxalase"/>
    <property type="match status" value="1"/>
</dbReference>
<sequence length="140" mass="15501">MQQQISVITLGTSDLPRSRRFYVEGFGWTPVFENDEIIFYQMNGFVLGTFEKSALEKDMNRGGLSSPGAFSLAHNVPGQSEVEDVMAQLLKAGGRLVRPADAPPHGGFRGYVADPDDHAWEIAWNPHWPIDEKGHVTFAA</sequence>
<dbReference type="SUPFAM" id="SSF54593">
    <property type="entry name" value="Glyoxalase/Bleomycin resistance protein/Dihydroxybiphenyl dioxygenase"/>
    <property type="match status" value="1"/>
</dbReference>
<dbReference type="AlphaFoldDB" id="A0A0G3X811"/>
<feature type="domain" description="VOC" evidence="1">
    <location>
        <begin position="4"/>
        <end position="125"/>
    </location>
</feature>
<proteinExistence type="predicted"/>
<protein>
    <submittedName>
        <fullName evidence="2">Glyoxalase family protein</fullName>
    </submittedName>
</protein>
<dbReference type="OrthoDB" id="9798430at2"/>
<dbReference type="Proteomes" id="UP000037643">
    <property type="component" value="Chromosome"/>
</dbReference>
<reference evidence="2 3" key="1">
    <citation type="submission" date="2015-06" db="EMBL/GenBank/DDBJ databases">
        <authorList>
            <person name="Kim K.M."/>
        </authorList>
    </citation>
    <scope>NUCLEOTIDE SEQUENCE [LARGE SCALE GENOMIC DNA]</scope>
    <source>
        <strain evidence="2 3">KCTC 22370</strain>
    </source>
</reference>
<dbReference type="STRING" id="543877.AM2010_1263"/>
<organism evidence="2 3">
    <name type="scientific">Pelagerythrobacter marensis</name>
    <dbReference type="NCBI Taxonomy" id="543877"/>
    <lineage>
        <taxon>Bacteria</taxon>
        <taxon>Pseudomonadati</taxon>
        <taxon>Pseudomonadota</taxon>
        <taxon>Alphaproteobacteria</taxon>
        <taxon>Sphingomonadales</taxon>
        <taxon>Erythrobacteraceae</taxon>
        <taxon>Pelagerythrobacter</taxon>
    </lineage>
</organism>
<evidence type="ECO:0000313" key="3">
    <source>
        <dbReference type="Proteomes" id="UP000037643"/>
    </source>
</evidence>
<dbReference type="PATRIC" id="fig|543877.4.peg.1282"/>
<dbReference type="RefSeq" id="WP_047807762.1">
    <property type="nucleotide sequence ID" value="NZ_CP011805.1"/>
</dbReference>